<dbReference type="AlphaFoldDB" id="A0AAC9FPZ8"/>
<reference evidence="1 2" key="1">
    <citation type="submission" date="2015-09" db="EMBL/GenBank/DDBJ databases">
        <authorList>
            <person name="Xu Y."/>
            <person name="Nagy A."/>
            <person name="Liu N.T."/>
            <person name="Nou X."/>
        </authorList>
    </citation>
    <scope>NUCLEOTIDE SEQUENCE [LARGE SCALE GENOMIC DNA]</scope>
    <source>
        <strain evidence="1 2">FC1138</strain>
    </source>
</reference>
<evidence type="ECO:0000313" key="1">
    <source>
        <dbReference type="EMBL" id="ANH72129.1"/>
    </source>
</evidence>
<accession>A0AAC9FPZ8</accession>
<protein>
    <submittedName>
        <fullName evidence="1">Uncharacterized protein</fullName>
    </submittedName>
</protein>
<sequence>MGSSKGMGENGESGENEEKALVSVAGIARVMFAPRYV</sequence>
<evidence type="ECO:0000313" key="2">
    <source>
        <dbReference type="Proteomes" id="UP000077927"/>
    </source>
</evidence>
<dbReference type="KEGG" id="rin:ACS15_3745"/>
<gene>
    <name evidence="1" type="ORF">ACS15_3745</name>
</gene>
<organism evidence="1 2">
    <name type="scientific">Ralstonia insidiosa</name>
    <dbReference type="NCBI Taxonomy" id="190721"/>
    <lineage>
        <taxon>Bacteria</taxon>
        <taxon>Pseudomonadati</taxon>
        <taxon>Pseudomonadota</taxon>
        <taxon>Betaproteobacteria</taxon>
        <taxon>Burkholderiales</taxon>
        <taxon>Burkholderiaceae</taxon>
        <taxon>Ralstonia</taxon>
    </lineage>
</organism>
<dbReference type="Proteomes" id="UP000077927">
    <property type="component" value="Chromosome 1"/>
</dbReference>
<proteinExistence type="predicted"/>
<name>A0AAC9FPZ8_9RALS</name>
<dbReference type="EMBL" id="CP012605">
    <property type="protein sequence ID" value="ANH72129.1"/>
    <property type="molecule type" value="Genomic_DNA"/>
</dbReference>